<dbReference type="EMBL" id="JH816895">
    <property type="protein sequence ID" value="EKC25437.1"/>
    <property type="molecule type" value="Genomic_DNA"/>
</dbReference>
<proteinExistence type="predicted"/>
<evidence type="ECO:0000313" key="2">
    <source>
        <dbReference type="EMBL" id="EKC25437.1"/>
    </source>
</evidence>
<dbReference type="SUPFAM" id="SSF54928">
    <property type="entry name" value="RNA-binding domain, RBD"/>
    <property type="match status" value="1"/>
</dbReference>
<dbReference type="InParanoid" id="K1PN48"/>
<feature type="compositionally biased region" description="Polar residues" evidence="1">
    <location>
        <begin position="148"/>
        <end position="158"/>
    </location>
</feature>
<dbReference type="InterPro" id="IPR002893">
    <property type="entry name" value="Znf_MYND"/>
</dbReference>
<gene>
    <name evidence="2" type="ORF">CGI_10023056</name>
</gene>
<dbReference type="PROSITE" id="PS50865">
    <property type="entry name" value="ZF_MYND_2"/>
    <property type="match status" value="1"/>
</dbReference>
<dbReference type="SUPFAM" id="SSF144232">
    <property type="entry name" value="HIT/MYND zinc finger-like"/>
    <property type="match status" value="1"/>
</dbReference>
<dbReference type="Gene3D" id="6.10.140.2220">
    <property type="match status" value="1"/>
</dbReference>
<sequence>MLQIFHIYANFVTQEKKMDVRYITCRFTFHLPVDRGLDSWNPMQDDHLDQEFNMYDRGPGKDMPKRGADRYGGVTLYVTGIPNEFTEMATVTDCEKAIREYHEFSIGNFKLRVKFARTDEERNRQAKQMQEEAEFLSSLGSHRRSNTHSKASSGSESDGGSHIMSRSGEKIMFGGKKRFDDSPPTLQQAPLKRPGALAQVSPAVSCGRSEASTTIDPSLFHSPGGSQLSMRFRSMGRGRDISPKQNGGGLLGIGPQDFYPPDQHPGYAGDAPMRITSNGDHRYVQGHNEMGGHFRGNFRGRGNMGYNNMGRGNMGFNSMGRENMGFNTMGRGNMGFNNRGRGYMTHDGMGRGYIGRGRGNMEYGRGGYGHYDMNYQQPWGYRNNMEGPYQGGYREEWHMNNTYQKQGYRGGRGRSPRGGRGGQTVKPASEITARPCARCKTTGSLQCSRCKMPYCSHECQKEHWPEHRPHCVDIA</sequence>
<evidence type="ECO:0000256" key="1">
    <source>
        <dbReference type="SAM" id="MobiDB-lite"/>
    </source>
</evidence>
<dbReference type="GO" id="GO:0003676">
    <property type="term" value="F:nucleic acid binding"/>
    <property type="evidence" value="ECO:0007669"/>
    <property type="project" value="InterPro"/>
</dbReference>
<reference evidence="2" key="1">
    <citation type="journal article" date="2012" name="Nature">
        <title>The oyster genome reveals stress adaptation and complexity of shell formation.</title>
        <authorList>
            <person name="Zhang G."/>
            <person name="Fang X."/>
            <person name="Guo X."/>
            <person name="Li L."/>
            <person name="Luo R."/>
            <person name="Xu F."/>
            <person name="Yang P."/>
            <person name="Zhang L."/>
            <person name="Wang X."/>
            <person name="Qi H."/>
            <person name="Xiong Z."/>
            <person name="Que H."/>
            <person name="Xie Y."/>
            <person name="Holland P.W."/>
            <person name="Paps J."/>
            <person name="Zhu Y."/>
            <person name="Wu F."/>
            <person name="Chen Y."/>
            <person name="Wang J."/>
            <person name="Peng C."/>
            <person name="Meng J."/>
            <person name="Yang L."/>
            <person name="Liu J."/>
            <person name="Wen B."/>
            <person name="Zhang N."/>
            <person name="Huang Z."/>
            <person name="Zhu Q."/>
            <person name="Feng Y."/>
            <person name="Mount A."/>
            <person name="Hedgecock D."/>
            <person name="Xu Z."/>
            <person name="Liu Y."/>
            <person name="Domazet-Loso T."/>
            <person name="Du Y."/>
            <person name="Sun X."/>
            <person name="Zhang S."/>
            <person name="Liu B."/>
            <person name="Cheng P."/>
            <person name="Jiang X."/>
            <person name="Li J."/>
            <person name="Fan D."/>
            <person name="Wang W."/>
            <person name="Fu W."/>
            <person name="Wang T."/>
            <person name="Wang B."/>
            <person name="Zhang J."/>
            <person name="Peng Z."/>
            <person name="Li Y."/>
            <person name="Li N."/>
            <person name="Wang J."/>
            <person name="Chen M."/>
            <person name="He Y."/>
            <person name="Tan F."/>
            <person name="Song X."/>
            <person name="Zheng Q."/>
            <person name="Huang R."/>
            <person name="Yang H."/>
            <person name="Du X."/>
            <person name="Chen L."/>
            <person name="Yang M."/>
            <person name="Gaffney P.M."/>
            <person name="Wang S."/>
            <person name="Luo L."/>
            <person name="She Z."/>
            <person name="Ming Y."/>
            <person name="Huang W."/>
            <person name="Zhang S."/>
            <person name="Huang B."/>
            <person name="Zhang Y."/>
            <person name="Qu T."/>
            <person name="Ni P."/>
            <person name="Miao G."/>
            <person name="Wang J."/>
            <person name="Wang Q."/>
            <person name="Steinberg C.E."/>
            <person name="Wang H."/>
            <person name="Li N."/>
            <person name="Qian L."/>
            <person name="Zhang G."/>
            <person name="Li Y."/>
            <person name="Yang H."/>
            <person name="Liu X."/>
            <person name="Wang J."/>
            <person name="Yin Y."/>
            <person name="Wang J."/>
        </authorList>
    </citation>
    <scope>NUCLEOTIDE SEQUENCE [LARGE SCALE GENOMIC DNA]</scope>
    <source>
        <strain evidence="2">05x7-T-G4-1.051#20</strain>
    </source>
</reference>
<dbReference type="InterPro" id="IPR035979">
    <property type="entry name" value="RBD_domain_sf"/>
</dbReference>
<dbReference type="Pfam" id="PF01753">
    <property type="entry name" value="zf-MYND"/>
    <property type="match status" value="1"/>
</dbReference>
<dbReference type="AlphaFoldDB" id="K1PN48"/>
<organism evidence="2">
    <name type="scientific">Magallana gigas</name>
    <name type="common">Pacific oyster</name>
    <name type="synonym">Crassostrea gigas</name>
    <dbReference type="NCBI Taxonomy" id="29159"/>
    <lineage>
        <taxon>Eukaryota</taxon>
        <taxon>Metazoa</taxon>
        <taxon>Spiralia</taxon>
        <taxon>Lophotrochozoa</taxon>
        <taxon>Mollusca</taxon>
        <taxon>Bivalvia</taxon>
        <taxon>Autobranchia</taxon>
        <taxon>Pteriomorphia</taxon>
        <taxon>Ostreida</taxon>
        <taxon>Ostreoidea</taxon>
        <taxon>Ostreidae</taxon>
        <taxon>Magallana</taxon>
    </lineage>
</organism>
<accession>K1PN48</accession>
<dbReference type="HOGENOM" id="CLU_575210_0_0_1"/>
<feature type="region of interest" description="Disordered" evidence="1">
    <location>
        <begin position="404"/>
        <end position="427"/>
    </location>
</feature>
<feature type="region of interest" description="Disordered" evidence="1">
    <location>
        <begin position="122"/>
        <end position="196"/>
    </location>
</feature>
<name>K1PN48_MAGGI</name>
<protein>
    <submittedName>
        <fullName evidence="2">Uncharacterized protein</fullName>
    </submittedName>
</protein>